<dbReference type="Proteomes" id="UP000247702">
    <property type="component" value="Unassembled WGS sequence"/>
</dbReference>
<proteinExistence type="predicted"/>
<protein>
    <submittedName>
        <fullName evidence="2">Uncharacterized protein</fullName>
    </submittedName>
</protein>
<evidence type="ECO:0000313" key="2">
    <source>
        <dbReference type="EMBL" id="GBC06472.1"/>
    </source>
</evidence>
<evidence type="ECO:0000256" key="1">
    <source>
        <dbReference type="SAM" id="MobiDB-lite"/>
    </source>
</evidence>
<sequence length="133" mass="15377">MNENRVRRRRHTFPVTRRQSYDHTLYVREIYKSYILPETTEPGEIDEQVSVPAIIQSLETKQANIVERGGEPSHSCLNSRPYKPATVSSANRLSRPQSRDDHNRSRSSSPFYRIIGKEVTDNFLFSDNITAPI</sequence>
<dbReference type="EMBL" id="BLAL01000086">
    <property type="protein sequence ID" value="GES84822.1"/>
    <property type="molecule type" value="Genomic_DNA"/>
</dbReference>
<dbReference type="EMBL" id="BEXD01004078">
    <property type="protein sequence ID" value="GBC06472.1"/>
    <property type="molecule type" value="Genomic_DNA"/>
</dbReference>
<name>A0A2Z6SB95_9GLOM</name>
<feature type="region of interest" description="Disordered" evidence="1">
    <location>
        <begin position="67"/>
        <end position="109"/>
    </location>
</feature>
<accession>A0A2Z6SB95</accession>
<reference evidence="3" key="2">
    <citation type="submission" date="2019-10" db="EMBL/GenBank/DDBJ databases">
        <title>Conservation and host-specific expression of non-tandemly repeated heterogenous ribosome RNA gene in arbuscular mycorrhizal fungi.</title>
        <authorList>
            <person name="Maeda T."/>
            <person name="Kobayashi Y."/>
            <person name="Nakagawa T."/>
            <person name="Ezawa T."/>
            <person name="Yamaguchi K."/>
            <person name="Bino T."/>
            <person name="Nishimoto Y."/>
            <person name="Shigenobu S."/>
            <person name="Kawaguchi M."/>
        </authorList>
    </citation>
    <scope>NUCLEOTIDE SEQUENCE</scope>
    <source>
        <strain evidence="3">HR1</strain>
    </source>
</reference>
<evidence type="ECO:0000313" key="4">
    <source>
        <dbReference type="Proteomes" id="UP000247702"/>
    </source>
</evidence>
<keyword evidence="4" id="KW-1185">Reference proteome</keyword>
<dbReference type="OrthoDB" id="2372726at2759"/>
<organism evidence="2 4">
    <name type="scientific">Rhizophagus clarus</name>
    <dbReference type="NCBI Taxonomy" id="94130"/>
    <lineage>
        <taxon>Eukaryota</taxon>
        <taxon>Fungi</taxon>
        <taxon>Fungi incertae sedis</taxon>
        <taxon>Mucoromycota</taxon>
        <taxon>Glomeromycotina</taxon>
        <taxon>Glomeromycetes</taxon>
        <taxon>Glomerales</taxon>
        <taxon>Glomeraceae</taxon>
        <taxon>Rhizophagus</taxon>
    </lineage>
</organism>
<comment type="caution">
    <text evidence="2">The sequence shown here is derived from an EMBL/GenBank/DDBJ whole genome shotgun (WGS) entry which is preliminary data.</text>
</comment>
<evidence type="ECO:0000313" key="3">
    <source>
        <dbReference type="EMBL" id="GES84822.1"/>
    </source>
</evidence>
<reference evidence="2 4" key="1">
    <citation type="submission" date="2017-11" db="EMBL/GenBank/DDBJ databases">
        <title>The genome of Rhizophagus clarus HR1 reveals common genetic basis of auxotrophy among arbuscular mycorrhizal fungi.</title>
        <authorList>
            <person name="Kobayashi Y."/>
        </authorList>
    </citation>
    <scope>NUCLEOTIDE SEQUENCE [LARGE SCALE GENOMIC DNA]</scope>
    <source>
        <strain evidence="2 4">HR1</strain>
    </source>
</reference>
<dbReference type="Proteomes" id="UP000615446">
    <property type="component" value="Unassembled WGS sequence"/>
</dbReference>
<dbReference type="AlphaFoldDB" id="A0A2Z6SB95"/>
<feature type="compositionally biased region" description="Polar residues" evidence="1">
    <location>
        <begin position="86"/>
        <end position="96"/>
    </location>
</feature>
<gene>
    <name evidence="3" type="ORF">RCL2_001191500</name>
    <name evidence="2" type="ORF">RclHR1_06870003</name>
</gene>